<dbReference type="OrthoDB" id="9808267at2"/>
<accession>A0A128EIB9</accession>
<dbReference type="RefSeq" id="WP_106380127.1">
    <property type="nucleotide sequence ID" value="NZ_CP053844.1"/>
</dbReference>
<dbReference type="Pfam" id="PF04221">
    <property type="entry name" value="RelB"/>
    <property type="match status" value="1"/>
</dbReference>
<dbReference type="EMBL" id="FIZP01000009">
    <property type="protein sequence ID" value="CZE48600.1"/>
    <property type="molecule type" value="Genomic_DNA"/>
</dbReference>
<reference evidence="3 4" key="1">
    <citation type="submission" date="2016-02" db="EMBL/GenBank/DDBJ databases">
        <authorList>
            <consortium name="Pathogen Informatics"/>
        </authorList>
    </citation>
    <scope>NUCLEOTIDE SEQUENCE [LARGE SCALE GENOMIC DNA]</scope>
    <source>
        <strain evidence="3 4">RC20</strain>
    </source>
</reference>
<evidence type="ECO:0000313" key="4">
    <source>
        <dbReference type="Proteomes" id="UP000069632"/>
    </source>
</evidence>
<dbReference type="NCBIfam" id="TIGR02384">
    <property type="entry name" value="RelB_DinJ"/>
    <property type="match status" value="1"/>
</dbReference>
<keyword evidence="2" id="KW-1277">Toxin-antitoxin system</keyword>
<evidence type="ECO:0000256" key="2">
    <source>
        <dbReference type="ARBA" id="ARBA00022649"/>
    </source>
</evidence>
<dbReference type="GO" id="GO:0006355">
    <property type="term" value="P:regulation of DNA-templated transcription"/>
    <property type="evidence" value="ECO:0007669"/>
    <property type="project" value="InterPro"/>
</dbReference>
<dbReference type="Proteomes" id="UP000069632">
    <property type="component" value="Unassembled WGS sequence"/>
</dbReference>
<comment type="similarity">
    <text evidence="1">Belongs to the RelB/DinJ antitoxin family.</text>
</comment>
<dbReference type="AlphaFoldDB" id="A0A128EIB9"/>
<name>A0A128EIB9_9BACT</name>
<sequence length="82" mass="9215">MTTLIQTRVDIELKKEAEALFKDLGLDTTTAIRIFLKQAVIRQGIPFEVSTDGFYSECNQKILAKSIDELNKGKIIKSEPLS</sequence>
<dbReference type="Gene3D" id="1.10.1220.10">
    <property type="entry name" value="Met repressor-like"/>
    <property type="match status" value="1"/>
</dbReference>
<gene>
    <name evidence="3" type="ORF">ERS672216_01498</name>
</gene>
<dbReference type="PANTHER" id="PTHR38781:SF1">
    <property type="entry name" value="ANTITOXIN DINJ-RELATED"/>
    <property type="match status" value="1"/>
</dbReference>
<keyword evidence="4" id="KW-1185">Reference proteome</keyword>
<organism evidence="3 4">
    <name type="scientific">Campylobacter geochelonis</name>
    <dbReference type="NCBI Taxonomy" id="1780362"/>
    <lineage>
        <taxon>Bacteria</taxon>
        <taxon>Pseudomonadati</taxon>
        <taxon>Campylobacterota</taxon>
        <taxon>Epsilonproteobacteria</taxon>
        <taxon>Campylobacterales</taxon>
        <taxon>Campylobacteraceae</taxon>
        <taxon>Campylobacter</taxon>
    </lineage>
</organism>
<evidence type="ECO:0000256" key="1">
    <source>
        <dbReference type="ARBA" id="ARBA00010562"/>
    </source>
</evidence>
<dbReference type="GO" id="GO:0006351">
    <property type="term" value="P:DNA-templated transcription"/>
    <property type="evidence" value="ECO:0007669"/>
    <property type="project" value="TreeGrafter"/>
</dbReference>
<protein>
    <submittedName>
        <fullName evidence="3">Addiction module antitoxin</fullName>
    </submittedName>
</protein>
<dbReference type="PANTHER" id="PTHR38781">
    <property type="entry name" value="ANTITOXIN DINJ-RELATED"/>
    <property type="match status" value="1"/>
</dbReference>
<dbReference type="InterPro" id="IPR013321">
    <property type="entry name" value="Arc_rbn_hlx_hlx"/>
</dbReference>
<evidence type="ECO:0000313" key="3">
    <source>
        <dbReference type="EMBL" id="CZE48600.1"/>
    </source>
</evidence>
<dbReference type="InterPro" id="IPR007337">
    <property type="entry name" value="RelB/DinJ"/>
</dbReference>
<proteinExistence type="inferred from homology"/>